<organism evidence="1 2">
    <name type="scientific">Cucumis melo var. makuwa</name>
    <name type="common">Oriental melon</name>
    <dbReference type="NCBI Taxonomy" id="1194695"/>
    <lineage>
        <taxon>Eukaryota</taxon>
        <taxon>Viridiplantae</taxon>
        <taxon>Streptophyta</taxon>
        <taxon>Embryophyta</taxon>
        <taxon>Tracheophyta</taxon>
        <taxon>Spermatophyta</taxon>
        <taxon>Magnoliopsida</taxon>
        <taxon>eudicotyledons</taxon>
        <taxon>Gunneridae</taxon>
        <taxon>Pentapetalae</taxon>
        <taxon>rosids</taxon>
        <taxon>fabids</taxon>
        <taxon>Cucurbitales</taxon>
        <taxon>Cucurbitaceae</taxon>
        <taxon>Benincaseae</taxon>
        <taxon>Cucumis</taxon>
    </lineage>
</organism>
<dbReference type="AlphaFoldDB" id="A0A5D3DYW0"/>
<dbReference type="Proteomes" id="UP000321947">
    <property type="component" value="Unassembled WGS sequence"/>
</dbReference>
<dbReference type="PANTHER" id="PTHR24559:SF450">
    <property type="entry name" value="RNA-DIRECTED DNA POLYMERASE HOMOLOG"/>
    <property type="match status" value="1"/>
</dbReference>
<evidence type="ECO:0000313" key="2">
    <source>
        <dbReference type="Proteomes" id="UP000321947"/>
    </source>
</evidence>
<dbReference type="InterPro" id="IPR053134">
    <property type="entry name" value="RNA-dir_DNA_polymerase"/>
</dbReference>
<protein>
    <submittedName>
        <fullName evidence="1">Transposon Ty3-I Gag-Pol polyprotein</fullName>
    </submittedName>
</protein>
<gene>
    <name evidence="1" type="ORF">E5676_scaffold403G001470</name>
</gene>
<reference evidence="1 2" key="1">
    <citation type="submission" date="2019-08" db="EMBL/GenBank/DDBJ databases">
        <title>Draft genome sequences of two oriental melons (Cucumis melo L. var makuwa).</title>
        <authorList>
            <person name="Kwon S.-Y."/>
        </authorList>
    </citation>
    <scope>NUCLEOTIDE SEQUENCE [LARGE SCALE GENOMIC DNA]</scope>
    <source>
        <strain evidence="2">cv. Chang Bougi</strain>
        <tissue evidence="1">Leaf</tissue>
    </source>
</reference>
<dbReference type="Gene3D" id="3.10.10.10">
    <property type="entry name" value="HIV Type 1 Reverse Transcriptase, subunit A, domain 1"/>
    <property type="match status" value="1"/>
</dbReference>
<dbReference type="PANTHER" id="PTHR24559">
    <property type="entry name" value="TRANSPOSON TY3-I GAG-POL POLYPROTEIN"/>
    <property type="match status" value="1"/>
</dbReference>
<accession>A0A5D3DYW0</accession>
<evidence type="ECO:0000313" key="1">
    <source>
        <dbReference type="EMBL" id="TYK28782.1"/>
    </source>
</evidence>
<sequence>MYIVGHPCKGKEMLLLMVDNEMLEEIDDMTMDTVPSKEETTEVAKLSLNTVVGSKNLTLSIEVGGKRIIIKGDPIRLRREIMLKKMQRTWDKTDRVYFVVLRAIMAEMQTEEGKRETTSFTIEADHQIVLKDDREIVDQRLYHHSSYQKEEIKRLVTEMLHAGIIRPSHGPYASPVLMFKKKDWSWRFCVTKD</sequence>
<proteinExistence type="predicted"/>
<dbReference type="EMBL" id="SSTD01002040">
    <property type="protein sequence ID" value="TYK28782.1"/>
    <property type="molecule type" value="Genomic_DNA"/>
</dbReference>
<dbReference type="SUPFAM" id="SSF56672">
    <property type="entry name" value="DNA/RNA polymerases"/>
    <property type="match status" value="1"/>
</dbReference>
<name>A0A5D3DYW0_CUCMM</name>
<dbReference type="InterPro" id="IPR043502">
    <property type="entry name" value="DNA/RNA_pol_sf"/>
</dbReference>
<comment type="caution">
    <text evidence="1">The sequence shown here is derived from an EMBL/GenBank/DDBJ whole genome shotgun (WGS) entry which is preliminary data.</text>
</comment>